<dbReference type="InterPro" id="IPR036942">
    <property type="entry name" value="Beta-barrel_TonB_sf"/>
</dbReference>
<comment type="similarity">
    <text evidence="8 9">Belongs to the TonB-dependent receptor family.</text>
</comment>
<keyword evidence="13" id="KW-0675">Receptor</keyword>
<dbReference type="Pfam" id="PF00593">
    <property type="entry name" value="TonB_dep_Rec_b-barrel"/>
    <property type="match status" value="1"/>
</dbReference>
<dbReference type="Gene3D" id="2.40.170.20">
    <property type="entry name" value="TonB-dependent receptor, beta-barrel domain"/>
    <property type="match status" value="1"/>
</dbReference>
<protein>
    <submittedName>
        <fullName evidence="13">TonB-dependent receptor</fullName>
    </submittedName>
</protein>
<evidence type="ECO:0000313" key="14">
    <source>
        <dbReference type="Proteomes" id="UP000321954"/>
    </source>
</evidence>
<accession>A0A5B8YRN6</accession>
<evidence type="ECO:0000256" key="2">
    <source>
        <dbReference type="ARBA" id="ARBA00022448"/>
    </source>
</evidence>
<evidence type="ECO:0000256" key="5">
    <source>
        <dbReference type="ARBA" id="ARBA00023077"/>
    </source>
</evidence>
<dbReference type="InterPro" id="IPR037066">
    <property type="entry name" value="Plug_dom_sf"/>
</dbReference>
<keyword evidence="10" id="KW-0732">Signal</keyword>
<evidence type="ECO:0000256" key="6">
    <source>
        <dbReference type="ARBA" id="ARBA00023136"/>
    </source>
</evidence>
<comment type="subcellular location">
    <subcellularLocation>
        <location evidence="1 8">Cell outer membrane</location>
        <topology evidence="1 8">Multi-pass membrane protein</topology>
    </subcellularLocation>
</comment>
<dbReference type="Gene3D" id="2.60.40.1120">
    <property type="entry name" value="Carboxypeptidase-like, regulatory domain"/>
    <property type="match status" value="1"/>
</dbReference>
<proteinExistence type="inferred from homology"/>
<dbReference type="PROSITE" id="PS52016">
    <property type="entry name" value="TONB_DEPENDENT_REC_3"/>
    <property type="match status" value="1"/>
</dbReference>
<sequence>MKRNLPILFLLLFIFQLGYAQERPITGTVSDSQGMPIPGVNVTVKNAPNRGAQTDFDGNFTINAANNEVLVFSFVGLTRVERTVGTATVLNVTMQEDSESLDEVVVVGYGVQAKRDVTGSISQVKGDEIANLVTPSFEAQLAGRAAGVQVTTQSGIIGETPRFRIRGIASITSGTYPLIVVDGIPIYTGDLGGYASNNALGDINPTDIESIEILKDGSATAIYGSRAANGVVLITTKSGREGRMTINANTSVGFATPISKFDLLKTADFITISNEKRTNRNAATLWAAGTEFDTDWQDAVLNNSALQQDHNVSFSGGTSNTTYYLSLGYSNQESVARPNDMERYSFRSNIDQKIKDWLSVGVNAGLTRTEYNGLNTGTNSLSGNIFNATRQHPNVPIYNADHPSGYNIGYRGTDGNWLSENLVGPWDNLALIGDNLPNIMYAIENNNYYSKINRIISNVYADVKPIAGVNFRTQVSVDQANTSGFLYWSPVHGDGQSTNGRVQNNNTDLTRWNWQNILSYNNTFADAHTVGLTLINEFQKQRNQSFFATGTDLSDTFFNKNLISNSYGIPGSGGGLTENGFISYAGRFNYNYANRYYLQATLRRDGLSSLPEANRFGTFPGVSVGWTVSEEAFMDGVDAVNDFKIRGSYGKVGNVSIGNYPYLGLYGAAKYGDANGIGYAQFGNNNLRWETSTKYDVGFDLRMFNNRFTFNFDYFLNETDDLILDLETPMSLGIPNNSYSANIGAIKNSGVELAAEARIIQTQDFTWNLNANISFVDNEVVSLVNGQDRIAANNFTITREGEPINTLYGFRYWGVNPANGNPVYYKADGSLVQGMLPGGTYTTFDAANPAAAGTAASLSAAADRTLLGQTLPKYFGGLSSSMAYKGFDFGFLFRFSGGNKIFNATRRDLLNMNFTNNSTEILGRWQSVENPGDGWTPRLYWGTNTTTNLSSSAYSRFVEDADFIKLDNITLGYTLPSDISQRMGMSKFRVYAQAQNVWIITDYSGADPEMEIAGVDLNLTPRSSIVSFGLNIGL</sequence>
<dbReference type="KEGG" id="anp:FK178_14265"/>
<keyword evidence="4 8" id="KW-0812">Transmembrane</keyword>
<feature type="signal peptide" evidence="10">
    <location>
        <begin position="1"/>
        <end position="20"/>
    </location>
</feature>
<dbReference type="InterPro" id="IPR008969">
    <property type="entry name" value="CarboxyPept-like_regulatory"/>
</dbReference>
<dbReference type="RefSeq" id="WP_146836715.1">
    <property type="nucleotide sequence ID" value="NZ_CP042476.1"/>
</dbReference>
<dbReference type="Pfam" id="PF13715">
    <property type="entry name" value="CarbopepD_reg_2"/>
    <property type="match status" value="1"/>
</dbReference>
<organism evidence="13 14">
    <name type="scientific">Antarcticibacterium arcticum</name>
    <dbReference type="NCBI Taxonomy" id="2585771"/>
    <lineage>
        <taxon>Bacteria</taxon>
        <taxon>Pseudomonadati</taxon>
        <taxon>Bacteroidota</taxon>
        <taxon>Flavobacteriia</taxon>
        <taxon>Flavobacteriales</taxon>
        <taxon>Flavobacteriaceae</taxon>
        <taxon>Antarcticibacterium</taxon>
    </lineage>
</organism>
<dbReference type="Pfam" id="PF07715">
    <property type="entry name" value="Plug"/>
    <property type="match status" value="1"/>
</dbReference>
<dbReference type="SUPFAM" id="SSF49464">
    <property type="entry name" value="Carboxypeptidase regulatory domain-like"/>
    <property type="match status" value="1"/>
</dbReference>
<evidence type="ECO:0000259" key="12">
    <source>
        <dbReference type="Pfam" id="PF07715"/>
    </source>
</evidence>
<dbReference type="Proteomes" id="UP000321954">
    <property type="component" value="Chromosome"/>
</dbReference>
<dbReference type="AlphaFoldDB" id="A0A5B8YRN6"/>
<evidence type="ECO:0000256" key="3">
    <source>
        <dbReference type="ARBA" id="ARBA00022452"/>
    </source>
</evidence>
<dbReference type="InterPro" id="IPR023996">
    <property type="entry name" value="TonB-dep_OMP_SusC/RagA"/>
</dbReference>
<dbReference type="InterPro" id="IPR039426">
    <property type="entry name" value="TonB-dep_rcpt-like"/>
</dbReference>
<dbReference type="GO" id="GO:0009279">
    <property type="term" value="C:cell outer membrane"/>
    <property type="evidence" value="ECO:0007669"/>
    <property type="project" value="UniProtKB-SubCell"/>
</dbReference>
<evidence type="ECO:0000256" key="10">
    <source>
        <dbReference type="SAM" id="SignalP"/>
    </source>
</evidence>
<dbReference type="NCBIfam" id="TIGR04056">
    <property type="entry name" value="OMP_RagA_SusC"/>
    <property type="match status" value="1"/>
</dbReference>
<name>A0A5B8YRN6_9FLAO</name>
<dbReference type="EMBL" id="CP042476">
    <property type="protein sequence ID" value="QED38809.1"/>
    <property type="molecule type" value="Genomic_DNA"/>
</dbReference>
<gene>
    <name evidence="13" type="ORF">FK178_14265</name>
</gene>
<evidence type="ECO:0000256" key="7">
    <source>
        <dbReference type="ARBA" id="ARBA00023237"/>
    </source>
</evidence>
<evidence type="ECO:0000256" key="1">
    <source>
        <dbReference type="ARBA" id="ARBA00004571"/>
    </source>
</evidence>
<evidence type="ECO:0000256" key="4">
    <source>
        <dbReference type="ARBA" id="ARBA00022692"/>
    </source>
</evidence>
<keyword evidence="7 8" id="KW-0998">Cell outer membrane</keyword>
<evidence type="ECO:0000256" key="8">
    <source>
        <dbReference type="PROSITE-ProRule" id="PRU01360"/>
    </source>
</evidence>
<evidence type="ECO:0000256" key="9">
    <source>
        <dbReference type="RuleBase" id="RU003357"/>
    </source>
</evidence>
<keyword evidence="2 8" id="KW-0813">Transport</keyword>
<dbReference type="OrthoDB" id="9768177at2"/>
<feature type="domain" description="TonB-dependent receptor-like beta-barrel" evidence="11">
    <location>
        <begin position="449"/>
        <end position="847"/>
    </location>
</feature>
<evidence type="ECO:0000259" key="11">
    <source>
        <dbReference type="Pfam" id="PF00593"/>
    </source>
</evidence>
<evidence type="ECO:0000313" key="13">
    <source>
        <dbReference type="EMBL" id="QED38809.1"/>
    </source>
</evidence>
<feature type="chain" id="PRO_5022835028" evidence="10">
    <location>
        <begin position="21"/>
        <end position="1034"/>
    </location>
</feature>
<dbReference type="NCBIfam" id="TIGR04057">
    <property type="entry name" value="SusC_RagA_signa"/>
    <property type="match status" value="1"/>
</dbReference>
<keyword evidence="6 8" id="KW-0472">Membrane</keyword>
<keyword evidence="5 9" id="KW-0798">TonB box</keyword>
<dbReference type="SUPFAM" id="SSF56935">
    <property type="entry name" value="Porins"/>
    <property type="match status" value="1"/>
</dbReference>
<keyword evidence="14" id="KW-1185">Reference proteome</keyword>
<feature type="domain" description="TonB-dependent receptor plug" evidence="12">
    <location>
        <begin position="114"/>
        <end position="231"/>
    </location>
</feature>
<dbReference type="InterPro" id="IPR000531">
    <property type="entry name" value="Beta-barrel_TonB"/>
</dbReference>
<dbReference type="Gene3D" id="2.170.130.10">
    <property type="entry name" value="TonB-dependent receptor, plug domain"/>
    <property type="match status" value="1"/>
</dbReference>
<dbReference type="InterPro" id="IPR012910">
    <property type="entry name" value="Plug_dom"/>
</dbReference>
<reference evidence="13 14" key="1">
    <citation type="submission" date="2019-08" db="EMBL/GenBank/DDBJ databases">
        <title>Antarcticibacterium arcticum sp. nov., a bacterium isolated from marine sediment of the Canadian Beaufort Sea.</title>
        <authorList>
            <person name="Lee Y.M."/>
            <person name="Baek K."/>
            <person name="Lee D.-H."/>
            <person name="Shin S.C."/>
            <person name="Jin Y.K."/>
            <person name="Park Y."/>
        </authorList>
    </citation>
    <scope>NUCLEOTIDE SEQUENCE [LARGE SCALE GENOMIC DNA]</scope>
    <source>
        <strain evidence="13 14">PAMC 28998</strain>
    </source>
</reference>
<keyword evidence="3 8" id="KW-1134">Transmembrane beta strand</keyword>
<dbReference type="InterPro" id="IPR023997">
    <property type="entry name" value="TonB-dep_OMP_SusC/RagA_CS"/>
</dbReference>